<dbReference type="EMBL" id="OZ019906">
    <property type="protein sequence ID" value="CAK9204728.1"/>
    <property type="molecule type" value="Genomic_DNA"/>
</dbReference>
<keyword evidence="5" id="KW-0653">Protein transport</keyword>
<dbReference type="Proteomes" id="UP001497512">
    <property type="component" value="Chromosome 14"/>
</dbReference>
<evidence type="ECO:0000256" key="2">
    <source>
        <dbReference type="ARBA" id="ARBA00022448"/>
    </source>
</evidence>
<evidence type="ECO:0000256" key="3">
    <source>
        <dbReference type="ARBA" id="ARBA00022490"/>
    </source>
</evidence>
<evidence type="ECO:0000313" key="6">
    <source>
        <dbReference type="EMBL" id="CAK9204728.1"/>
    </source>
</evidence>
<organism evidence="6 7">
    <name type="scientific">Sphagnum troendelagicum</name>
    <dbReference type="NCBI Taxonomy" id="128251"/>
    <lineage>
        <taxon>Eukaryota</taxon>
        <taxon>Viridiplantae</taxon>
        <taxon>Streptophyta</taxon>
        <taxon>Embryophyta</taxon>
        <taxon>Bryophyta</taxon>
        <taxon>Sphagnophytina</taxon>
        <taxon>Sphagnopsida</taxon>
        <taxon>Sphagnales</taxon>
        <taxon>Sphagnaceae</taxon>
        <taxon>Sphagnum</taxon>
    </lineage>
</organism>
<evidence type="ECO:0000256" key="5">
    <source>
        <dbReference type="ARBA" id="ARBA00022927"/>
    </source>
</evidence>
<comment type="subcellular location">
    <subcellularLocation>
        <location evidence="1">Cytoplasm</location>
    </subcellularLocation>
</comment>
<keyword evidence="2" id="KW-0813">Transport</keyword>
<dbReference type="PANTHER" id="PTHR10527">
    <property type="entry name" value="IMPORTIN BETA"/>
    <property type="match status" value="1"/>
</dbReference>
<name>A0ABP0TTN1_9BRYO</name>
<reference evidence="6" key="1">
    <citation type="submission" date="2024-02" db="EMBL/GenBank/DDBJ databases">
        <authorList>
            <consortium name="ELIXIR-Norway"/>
            <consortium name="Elixir Norway"/>
        </authorList>
    </citation>
    <scope>NUCLEOTIDE SEQUENCE</scope>
</reference>
<dbReference type="SUPFAM" id="SSF48371">
    <property type="entry name" value="ARM repeat"/>
    <property type="match status" value="1"/>
</dbReference>
<dbReference type="Gene3D" id="1.25.10.10">
    <property type="entry name" value="Leucine-rich Repeat Variant"/>
    <property type="match status" value="1"/>
</dbReference>
<dbReference type="InterPro" id="IPR016024">
    <property type="entry name" value="ARM-type_fold"/>
</dbReference>
<dbReference type="InterPro" id="IPR040122">
    <property type="entry name" value="Importin_beta"/>
</dbReference>
<proteinExistence type="predicted"/>
<gene>
    <name evidence="6" type="ORF">CSSPTR1EN2_LOCUS7531</name>
</gene>
<evidence type="ECO:0000313" key="7">
    <source>
        <dbReference type="Proteomes" id="UP001497512"/>
    </source>
</evidence>
<protein>
    <submittedName>
        <fullName evidence="6">Uncharacterized protein</fullName>
    </submittedName>
</protein>
<evidence type="ECO:0000256" key="4">
    <source>
        <dbReference type="ARBA" id="ARBA00022737"/>
    </source>
</evidence>
<keyword evidence="3" id="KW-0963">Cytoplasm</keyword>
<keyword evidence="7" id="KW-1185">Reference proteome</keyword>
<dbReference type="InterPro" id="IPR011989">
    <property type="entry name" value="ARM-like"/>
</dbReference>
<accession>A0ABP0TTN1</accession>
<sequence>MATDVNLMLHILQADPGRAGVNYDKEFIVCSLDLLSGLTEGLGSSIESLVSRSDLFDLLLLCCADEAPDVRQSALALLGDLAKDCAVHLQPWLADYLNLAAKQLGHEAKENVSVANNACWAIGEVAVKVKQDISPIVMNVISCLVPILSNNEGLNKSLLENSAITLGRLGWVCPELVAPHMDHFMQPWCYALRMIRDDVEKEDAFRGLCAMVRLNPGGAVSAFVPMCEAIRSWHEIRSAELRTDIAQVLHGYKKVPTLFGVAPVTQSTVVDCVQPHVFCLLQQAPCHHVREYSDELSIFATSCKVLGSQVLEILGLWILDITELYRQLMRDMEDSSIDSVPLSYHHCKVLRLRH</sequence>
<evidence type="ECO:0000256" key="1">
    <source>
        <dbReference type="ARBA" id="ARBA00004496"/>
    </source>
</evidence>
<keyword evidence="4" id="KW-0677">Repeat</keyword>